<dbReference type="SMART" id="SM00508">
    <property type="entry name" value="PostSET"/>
    <property type="match status" value="1"/>
</dbReference>
<feature type="domain" description="Post-SET" evidence="13">
    <location>
        <begin position="981"/>
        <end position="997"/>
    </location>
</feature>
<keyword evidence="3" id="KW-0489">Methyltransferase</keyword>
<feature type="domain" description="Pre-SET" evidence="12">
    <location>
        <begin position="761"/>
        <end position="821"/>
    </location>
</feature>
<dbReference type="InterPro" id="IPR036987">
    <property type="entry name" value="SRA-YDG_sf"/>
</dbReference>
<dbReference type="InterPro" id="IPR046341">
    <property type="entry name" value="SET_dom_sf"/>
</dbReference>
<dbReference type="SUPFAM" id="SSF88697">
    <property type="entry name" value="PUA domain-like"/>
    <property type="match status" value="1"/>
</dbReference>
<dbReference type="EMBL" id="GILB01001298">
    <property type="protein sequence ID" value="NUU81631.1"/>
    <property type="molecule type" value="Transcribed_RNA"/>
</dbReference>
<dbReference type="SMART" id="SM00317">
    <property type="entry name" value="SET"/>
    <property type="match status" value="1"/>
</dbReference>
<keyword evidence="4" id="KW-0808">Transferase</keyword>
<keyword evidence="6" id="KW-0156">Chromatin regulator</keyword>
<dbReference type="PANTHER" id="PTHR45660:SF46">
    <property type="entry name" value="HISTONE-LYSINE N-METHYLTRANSFERASE, H3 LYSINE-9 SPECIFIC SUVH6"/>
    <property type="match status" value="1"/>
</dbReference>
<keyword evidence="7 9" id="KW-0539">Nucleus</keyword>
<dbReference type="FunFam" id="2.30.280.10:FF:000003">
    <property type="entry name" value="Histone-lysine N-methyltransferase, H3 lysine-9 specific SUVH5"/>
    <property type="match status" value="1"/>
</dbReference>
<dbReference type="GO" id="GO:0008270">
    <property type="term" value="F:zinc ion binding"/>
    <property type="evidence" value="ECO:0007669"/>
    <property type="project" value="InterPro"/>
</dbReference>
<evidence type="ECO:0000313" key="15">
    <source>
        <dbReference type="EMBL" id="NUU81631.1"/>
    </source>
</evidence>
<dbReference type="Gene3D" id="2.170.270.10">
    <property type="entry name" value="SET domain"/>
    <property type="match status" value="1"/>
</dbReference>
<dbReference type="SMART" id="SM00468">
    <property type="entry name" value="PreSET"/>
    <property type="match status" value="1"/>
</dbReference>
<dbReference type="CDD" id="cd10545">
    <property type="entry name" value="SET_AtSUVH-like"/>
    <property type="match status" value="1"/>
</dbReference>
<dbReference type="GO" id="GO:0032259">
    <property type="term" value="P:methylation"/>
    <property type="evidence" value="ECO:0007669"/>
    <property type="project" value="UniProtKB-KW"/>
</dbReference>
<dbReference type="InterPro" id="IPR001214">
    <property type="entry name" value="SET_dom"/>
</dbReference>
<organism evidence="15">
    <name type="scientific">Populus davidiana</name>
    <dbReference type="NCBI Taxonomy" id="266767"/>
    <lineage>
        <taxon>Eukaryota</taxon>
        <taxon>Viridiplantae</taxon>
        <taxon>Streptophyta</taxon>
        <taxon>Embryophyta</taxon>
        <taxon>Tracheophyta</taxon>
        <taxon>Spermatophyta</taxon>
        <taxon>Magnoliopsida</taxon>
        <taxon>eudicotyledons</taxon>
        <taxon>Gunneridae</taxon>
        <taxon>Pentapetalae</taxon>
        <taxon>rosids</taxon>
        <taxon>fabids</taxon>
        <taxon>Malpighiales</taxon>
        <taxon>Salicaceae</taxon>
        <taxon>Saliceae</taxon>
        <taxon>Populus</taxon>
    </lineage>
</organism>
<dbReference type="PROSITE" id="PS50867">
    <property type="entry name" value="PRE_SET"/>
    <property type="match status" value="1"/>
</dbReference>
<dbReference type="AlphaFoldDB" id="A0A6M2E9X0"/>
<dbReference type="InterPro" id="IPR007728">
    <property type="entry name" value="Pre-SET_dom"/>
</dbReference>
<name>A0A6M2E9X0_9ROSI</name>
<evidence type="ECO:0000256" key="7">
    <source>
        <dbReference type="ARBA" id="ARBA00023242"/>
    </source>
</evidence>
<dbReference type="GO" id="GO:0003690">
    <property type="term" value="F:double-stranded DNA binding"/>
    <property type="evidence" value="ECO:0007669"/>
    <property type="project" value="TreeGrafter"/>
</dbReference>
<feature type="domain" description="YDG" evidence="14">
    <location>
        <begin position="544"/>
        <end position="691"/>
    </location>
</feature>
<evidence type="ECO:0000259" key="13">
    <source>
        <dbReference type="PROSITE" id="PS50868"/>
    </source>
</evidence>
<dbReference type="InterPro" id="IPR003105">
    <property type="entry name" value="SRA_YDG"/>
</dbReference>
<dbReference type="InterPro" id="IPR015947">
    <property type="entry name" value="PUA-like_sf"/>
</dbReference>
<evidence type="ECO:0000256" key="8">
    <source>
        <dbReference type="ARBA" id="ARBA00023328"/>
    </source>
</evidence>
<evidence type="ECO:0008006" key="16">
    <source>
        <dbReference type="Google" id="ProtNLM"/>
    </source>
</evidence>
<protein>
    <recommendedName>
        <fullName evidence="16">Histone-lysine N-methyltransferase</fullName>
    </recommendedName>
</protein>
<keyword evidence="2" id="KW-0158">Chromosome</keyword>
<evidence type="ECO:0000256" key="1">
    <source>
        <dbReference type="ARBA" id="ARBA00004584"/>
    </source>
</evidence>
<keyword evidence="8" id="KW-0137">Centromere</keyword>
<dbReference type="PROSITE" id="PS50280">
    <property type="entry name" value="SET"/>
    <property type="match status" value="1"/>
</dbReference>
<dbReference type="SUPFAM" id="SSF82199">
    <property type="entry name" value="SET domain"/>
    <property type="match status" value="1"/>
</dbReference>
<evidence type="ECO:0000256" key="4">
    <source>
        <dbReference type="ARBA" id="ARBA00022679"/>
    </source>
</evidence>
<keyword evidence="5" id="KW-0949">S-adenosyl-L-methionine</keyword>
<evidence type="ECO:0000256" key="6">
    <source>
        <dbReference type="ARBA" id="ARBA00022853"/>
    </source>
</evidence>
<dbReference type="GO" id="GO:0000775">
    <property type="term" value="C:chromosome, centromeric region"/>
    <property type="evidence" value="ECO:0007669"/>
    <property type="project" value="UniProtKB-SubCell"/>
</dbReference>
<accession>A0A6M2E9X0</accession>
<proteinExistence type="predicted"/>
<evidence type="ECO:0000256" key="3">
    <source>
        <dbReference type="ARBA" id="ARBA00022603"/>
    </source>
</evidence>
<reference evidence="15" key="1">
    <citation type="submission" date="2020-03" db="EMBL/GenBank/DDBJ databases">
        <authorList>
            <person name="Zhang R."/>
        </authorList>
    </citation>
    <scope>NUCLEOTIDE SEQUENCE</scope>
</reference>
<evidence type="ECO:0000256" key="5">
    <source>
        <dbReference type="ARBA" id="ARBA00022691"/>
    </source>
</evidence>
<dbReference type="InterPro" id="IPR051357">
    <property type="entry name" value="H3K9_HMTase_SUVAR3-9"/>
</dbReference>
<dbReference type="PROSITE" id="PS51575">
    <property type="entry name" value="SAM_MT43_SUVAR39_2"/>
    <property type="match status" value="1"/>
</dbReference>
<evidence type="ECO:0000256" key="2">
    <source>
        <dbReference type="ARBA" id="ARBA00022454"/>
    </source>
</evidence>
<dbReference type="GO" id="GO:0042054">
    <property type="term" value="F:histone methyltransferase activity"/>
    <property type="evidence" value="ECO:0007669"/>
    <property type="project" value="InterPro"/>
</dbReference>
<evidence type="ECO:0000259" key="12">
    <source>
        <dbReference type="PROSITE" id="PS50867"/>
    </source>
</evidence>
<dbReference type="Pfam" id="PF02182">
    <property type="entry name" value="SAD_SRA"/>
    <property type="match status" value="1"/>
</dbReference>
<comment type="subcellular location">
    <subcellularLocation>
        <location evidence="1">Chromosome</location>
        <location evidence="1">Centromere</location>
    </subcellularLocation>
    <subcellularLocation>
        <location evidence="9">Nucleus</location>
    </subcellularLocation>
</comment>
<feature type="compositionally biased region" description="Polar residues" evidence="10">
    <location>
        <begin position="463"/>
        <end position="475"/>
    </location>
</feature>
<dbReference type="Gene3D" id="2.30.280.10">
    <property type="entry name" value="SRA-YDG"/>
    <property type="match status" value="1"/>
</dbReference>
<dbReference type="Pfam" id="PF05033">
    <property type="entry name" value="Pre-SET"/>
    <property type="match status" value="1"/>
</dbReference>
<evidence type="ECO:0000256" key="9">
    <source>
        <dbReference type="PROSITE-ProRule" id="PRU00358"/>
    </source>
</evidence>
<dbReference type="PROSITE" id="PS51015">
    <property type="entry name" value="YDG"/>
    <property type="match status" value="1"/>
</dbReference>
<evidence type="ECO:0000259" key="14">
    <source>
        <dbReference type="PROSITE" id="PS51015"/>
    </source>
</evidence>
<dbReference type="Pfam" id="PF00856">
    <property type="entry name" value="SET"/>
    <property type="match status" value="1"/>
</dbReference>
<dbReference type="InterPro" id="IPR025794">
    <property type="entry name" value="H3-K9-MeTrfase_plant"/>
</dbReference>
<evidence type="ECO:0000259" key="11">
    <source>
        <dbReference type="PROSITE" id="PS50280"/>
    </source>
</evidence>
<dbReference type="PROSITE" id="PS50868">
    <property type="entry name" value="POST_SET"/>
    <property type="match status" value="1"/>
</dbReference>
<dbReference type="InterPro" id="IPR003616">
    <property type="entry name" value="Post-SET_dom"/>
</dbReference>
<feature type="domain" description="SET" evidence="11">
    <location>
        <begin position="824"/>
        <end position="967"/>
    </location>
</feature>
<feature type="region of interest" description="Disordered" evidence="10">
    <location>
        <begin position="463"/>
        <end position="482"/>
    </location>
</feature>
<evidence type="ECO:0000256" key="10">
    <source>
        <dbReference type="SAM" id="MobiDB-lite"/>
    </source>
</evidence>
<dbReference type="GO" id="GO:0005634">
    <property type="term" value="C:nucleus"/>
    <property type="evidence" value="ECO:0007669"/>
    <property type="project" value="UniProtKB-SubCell"/>
</dbReference>
<sequence>MGFVDNLLQMESTRVVSSDKSGMCSMENVDVALKFKRRRVSAVRDFPPGCGPLAVRIFKQNENFAAASKEKSCDGCLEKINRVETKGKEPIVSSHQVNGHGLVKQEPAGMLLPEAVGALNDVSVVGSVGASVVGEAVKALEHETADASENLCKVGVVAPVENFVQHNYPPRRRISAVRDFPPFCGPNAPLLNKVEAAKVLVVVQKKSLGQEKSGTEENPTKEMVKNVVKEMGSEVKDGDLNESRLESASRMDDDKVRIEPHSSVNKAKVAEENRHERCIKSPREIIPNQHDLNSMAVSKSVNMEVGGPEKNLGKDLTVYLEDKSSKRKLSDLSGSKNSMCKDKFEVLKLASGREVVQGLPAERNCLWRKGQMVHKPTMLAGDARESKGQKHNFIVLERSKSALKTKINELDKHRGIMKKISSPTIKVEGGVGQMTECNKEDYLENGEESDDFRSVARSHNFNVSLPPSCPTTSHGKGNGNDAVVTRNKVRETLRLFQAICRKLLHEDEANFKERGNTRRRVDLQASKILKEKGKYVNIGERIIGSVPGVEVGDEFIYRVELNIVGLHRQIQGGIDYMKQDGKLLATSIVSSGAYDDDTDNSDVLIYTGSGGNMMSGDKEPEDQKLERGNLALKNSMDAKNPVRVIRGDSKGADSVDARGRTYIYDGLYLVEKCWQEIGSHGKLVFKFKLVRIQGQPELAWNVVKKSKKFKVREGVCVDDISQGKEKIPICAVNTINDEKPPPFKYTTHMIYPHWCRRLPPKGCDCINGCSESRKCPCLEKNGGGIPYNYNGAIVEAKPLVYECGPSCKCPPKCYNRVSQHGIKFQLEIFKTESRGWGVRSLNSIPSGSFICEYAGELLEEKEAEQRTGNDEYLFDIGNQFNDNSLWDGLTTLMPEAQSDAVVEVQNSGFTIDAAQCGNLGRFINHSCSPNLYAQNVLYDHDDKRIPHIMFFAVENIPPLQELTYHYNYMIDQVFDSNGNIKKKSCHCGSPECTGRMY</sequence>
<dbReference type="PANTHER" id="PTHR45660">
    <property type="entry name" value="HISTONE-LYSINE N-METHYLTRANSFERASE SETMAR"/>
    <property type="match status" value="1"/>
</dbReference>
<dbReference type="SMART" id="SM00466">
    <property type="entry name" value="SRA"/>
    <property type="match status" value="1"/>
</dbReference>